<dbReference type="SMART" id="SM00382">
    <property type="entry name" value="AAA"/>
    <property type="match status" value="1"/>
</dbReference>
<dbReference type="InterPro" id="IPR050095">
    <property type="entry name" value="ECF_ABC_transporter_ATP-bd"/>
</dbReference>
<dbReference type="Gene3D" id="3.40.50.300">
    <property type="entry name" value="P-loop containing nucleotide triphosphate hydrolases"/>
    <property type="match status" value="1"/>
</dbReference>
<comment type="caution">
    <text evidence="5">The sequence shown here is derived from an EMBL/GenBank/DDBJ whole genome shotgun (WGS) entry which is preliminary data.</text>
</comment>
<dbReference type="PROSITE" id="PS50893">
    <property type="entry name" value="ABC_TRANSPORTER_2"/>
    <property type="match status" value="1"/>
</dbReference>
<dbReference type="RefSeq" id="WP_329775812.1">
    <property type="nucleotide sequence ID" value="NZ_JAYDYW010000009.1"/>
</dbReference>
<dbReference type="SUPFAM" id="SSF52540">
    <property type="entry name" value="P-loop containing nucleoside triphosphate hydrolases"/>
    <property type="match status" value="1"/>
</dbReference>
<dbReference type="PROSITE" id="PS00211">
    <property type="entry name" value="ABC_TRANSPORTER_1"/>
    <property type="match status" value="1"/>
</dbReference>
<dbReference type="InterPro" id="IPR017871">
    <property type="entry name" value="ABC_transporter-like_CS"/>
</dbReference>
<evidence type="ECO:0000313" key="6">
    <source>
        <dbReference type="Proteomes" id="UP001310248"/>
    </source>
</evidence>
<keyword evidence="2" id="KW-0547">Nucleotide-binding</keyword>
<reference evidence="6" key="1">
    <citation type="submission" date="2023-07" db="EMBL/GenBank/DDBJ databases">
        <title>Draft genome sequence of Agarivorans aestuarii strain ZMCS4, a CAZymes producing bacteria isolated from the marine brown algae Clodostephus spongiosus.</title>
        <authorList>
            <person name="Lorente B."/>
            <person name="Cabral C."/>
            <person name="Frias J."/>
            <person name="Faria J."/>
            <person name="Toubarro D."/>
        </authorList>
    </citation>
    <scope>NUCLEOTIDE SEQUENCE [LARGE SCALE GENOMIC DNA]</scope>
    <source>
        <strain evidence="6">ZMCS4</strain>
    </source>
</reference>
<reference evidence="5 6" key="2">
    <citation type="submission" date="2023-12" db="EMBL/GenBank/DDBJ databases">
        <authorList>
            <consortium name="Cladostephus spongiosus"/>
            <person name="Lorente B."/>
            <person name="Cabral C."/>
            <person name="Frias J."/>
            <person name="Faria J."/>
            <person name="Toubarro D."/>
        </authorList>
    </citation>
    <scope>NUCLEOTIDE SEQUENCE [LARGE SCALE GENOMIC DNA]</scope>
    <source>
        <strain evidence="5 6">ZMCS4</strain>
    </source>
</reference>
<keyword evidence="1" id="KW-0813">Transport</keyword>
<dbReference type="GO" id="GO:0005524">
    <property type="term" value="F:ATP binding"/>
    <property type="evidence" value="ECO:0007669"/>
    <property type="project" value="UniProtKB-KW"/>
</dbReference>
<evidence type="ECO:0000259" key="4">
    <source>
        <dbReference type="PROSITE" id="PS50893"/>
    </source>
</evidence>
<organism evidence="5 6">
    <name type="scientific">Agarivorans aestuarii</name>
    <dbReference type="NCBI Taxonomy" id="1563703"/>
    <lineage>
        <taxon>Bacteria</taxon>
        <taxon>Pseudomonadati</taxon>
        <taxon>Pseudomonadota</taxon>
        <taxon>Gammaproteobacteria</taxon>
        <taxon>Alteromonadales</taxon>
        <taxon>Alteromonadaceae</taxon>
        <taxon>Agarivorans</taxon>
    </lineage>
</organism>
<evidence type="ECO:0000256" key="2">
    <source>
        <dbReference type="ARBA" id="ARBA00022741"/>
    </source>
</evidence>
<dbReference type="InterPro" id="IPR003439">
    <property type="entry name" value="ABC_transporter-like_ATP-bd"/>
</dbReference>
<dbReference type="InterPro" id="IPR027417">
    <property type="entry name" value="P-loop_NTPase"/>
</dbReference>
<accession>A0ABU7G5J5</accession>
<dbReference type="EMBL" id="JAYDYW010000009">
    <property type="protein sequence ID" value="MEE1674677.1"/>
    <property type="molecule type" value="Genomic_DNA"/>
</dbReference>
<keyword evidence="6" id="KW-1185">Reference proteome</keyword>
<proteinExistence type="predicted"/>
<protein>
    <submittedName>
        <fullName evidence="5">ATP-binding cassette domain-containing protein</fullName>
    </submittedName>
</protein>
<keyword evidence="3 5" id="KW-0067">ATP-binding</keyword>
<evidence type="ECO:0000313" key="5">
    <source>
        <dbReference type="EMBL" id="MEE1674677.1"/>
    </source>
</evidence>
<dbReference type="Proteomes" id="UP001310248">
    <property type="component" value="Unassembled WGS sequence"/>
</dbReference>
<gene>
    <name evidence="5" type="ORF">SNR37_004121</name>
</gene>
<name>A0ABU7G5J5_9ALTE</name>
<dbReference type="InterPro" id="IPR003593">
    <property type="entry name" value="AAA+_ATPase"/>
</dbReference>
<dbReference type="Pfam" id="PF00005">
    <property type="entry name" value="ABC_tran"/>
    <property type="match status" value="1"/>
</dbReference>
<dbReference type="PANTHER" id="PTHR43553">
    <property type="entry name" value="HEAVY METAL TRANSPORTER"/>
    <property type="match status" value="1"/>
</dbReference>
<evidence type="ECO:0000256" key="1">
    <source>
        <dbReference type="ARBA" id="ARBA00022448"/>
    </source>
</evidence>
<evidence type="ECO:0000256" key="3">
    <source>
        <dbReference type="ARBA" id="ARBA00022840"/>
    </source>
</evidence>
<feature type="domain" description="ABC transporter" evidence="4">
    <location>
        <begin position="20"/>
        <end position="252"/>
    </location>
</feature>
<dbReference type="PANTHER" id="PTHR43553:SF3">
    <property type="entry name" value="ABC TRANSPORTER ATP-BINDING PROTEIN MODF"/>
    <property type="match status" value="1"/>
</dbReference>
<sequence>MEQQAQQQSQAIVQALREFQQVEPVSPLFAITQGSVSYAGETLFEGLDWQIQPGEHWQVRGPNGCGKSTLLNLIFGDHPQCYSNQIEVMGYKRGSGESIWQVKQHIGMVSAALHLQYRVNCSALEVVLSGLYDSIGIYQQPSELELEQARLWLKLFGLAEREKHYFKSLSYGQQRLLIIARALVKGPRLLLLDEPCQGLDFLQRNTVLKALELVAKHKLSQLVYVTHHLDDALPSIKHFIDFVDGAVKITQH</sequence>